<dbReference type="PANTHER" id="PTHR21450:SF3">
    <property type="entry name" value="DUF630 FAMILY PROTEIN (DUF630 AND DUF632)"/>
    <property type="match status" value="1"/>
</dbReference>
<feature type="compositionally biased region" description="Low complexity" evidence="1">
    <location>
        <begin position="7"/>
        <end position="18"/>
    </location>
</feature>
<feature type="region of interest" description="Disordered" evidence="1">
    <location>
        <begin position="145"/>
        <end position="197"/>
    </location>
</feature>
<feature type="domain" description="DUF632" evidence="2">
    <location>
        <begin position="269"/>
        <end position="307"/>
    </location>
</feature>
<organism evidence="3">
    <name type="scientific">Zea mays</name>
    <name type="common">Maize</name>
    <dbReference type="NCBI Taxonomy" id="4577"/>
    <lineage>
        <taxon>Eukaryota</taxon>
        <taxon>Viridiplantae</taxon>
        <taxon>Streptophyta</taxon>
        <taxon>Embryophyta</taxon>
        <taxon>Tracheophyta</taxon>
        <taxon>Spermatophyta</taxon>
        <taxon>Magnoliopsida</taxon>
        <taxon>Liliopsida</taxon>
        <taxon>Poales</taxon>
        <taxon>Poaceae</taxon>
        <taxon>PACMAD clade</taxon>
        <taxon>Panicoideae</taxon>
        <taxon>Andropogonodae</taxon>
        <taxon>Andropogoneae</taxon>
        <taxon>Tripsacinae</taxon>
        <taxon>Zea</taxon>
    </lineage>
</organism>
<feature type="compositionally biased region" description="Acidic residues" evidence="1">
    <location>
        <begin position="176"/>
        <end position="194"/>
    </location>
</feature>
<reference evidence="3" key="1">
    <citation type="submission" date="2015-12" db="EMBL/GenBank/DDBJ databases">
        <title>Update maize B73 reference genome by single molecule sequencing technologies.</title>
        <authorList>
            <consortium name="Maize Genome Sequencing Project"/>
            <person name="Ware D."/>
        </authorList>
    </citation>
    <scope>NUCLEOTIDE SEQUENCE [LARGE SCALE GENOMIC DNA]</scope>
    <source>
        <tissue evidence="3">Seedling</tissue>
    </source>
</reference>
<feature type="compositionally biased region" description="Acidic residues" evidence="1">
    <location>
        <begin position="149"/>
        <end position="160"/>
    </location>
</feature>
<dbReference type="EMBL" id="CM007647">
    <property type="protein sequence ID" value="ONM03083.1"/>
    <property type="molecule type" value="Genomic_DNA"/>
</dbReference>
<proteinExistence type="predicted"/>
<dbReference type="InterPro" id="IPR006867">
    <property type="entry name" value="DUF632"/>
</dbReference>
<evidence type="ECO:0000256" key="1">
    <source>
        <dbReference type="SAM" id="MobiDB-lite"/>
    </source>
</evidence>
<feature type="compositionally biased region" description="Pro residues" evidence="1">
    <location>
        <begin position="19"/>
        <end position="32"/>
    </location>
</feature>
<feature type="region of interest" description="Disordered" evidence="1">
    <location>
        <begin position="1"/>
        <end position="106"/>
    </location>
</feature>
<evidence type="ECO:0000259" key="2">
    <source>
        <dbReference type="Pfam" id="PF04782"/>
    </source>
</evidence>
<accession>A0A1D6KJG6</accession>
<dbReference type="Pfam" id="PF04782">
    <property type="entry name" value="DUF632"/>
    <property type="match status" value="1"/>
</dbReference>
<evidence type="ECO:0000313" key="3">
    <source>
        <dbReference type="EMBL" id="ONM03083.1"/>
    </source>
</evidence>
<gene>
    <name evidence="3" type="ORF">ZEAMMB73_Zm00001d031530</name>
</gene>
<dbReference type="AlphaFoldDB" id="A0A1D6KJG6"/>
<sequence length="364" mass="41679">MVDRFLPTPSSPVRSSSYYPPPYNRPSYPPPLDQETVRNSSYCMPYDRPSYAPPSTQETMRTSYYASYDRPSYPPPSPQEPLRNSYHVPYDTSYPPPSPQEQEASPWDFFWNPFSSLDSFTYPRPRSSYDNVVTDDELARLQRVREEEGIPELEEEDDECQERVQMDRKEEKEEHDNADDDEDDDEDDGEECEHSDECMVSNVNFDANMKQETKGFESKGIQCTEAPEPCKTVELEIKAHKKELMRNRVANAEETPGFTVYLNRRPASLVEAMKDIDCQFSGICDAAREISVMLEASRAQYSTSNDLSGTVFMIHTEITLKDPDLTLTEHCLSIVYCSEDAEPSCTFAFCVIPFIIISFPSCSL</sequence>
<feature type="compositionally biased region" description="Basic and acidic residues" evidence="1">
    <location>
        <begin position="161"/>
        <end position="175"/>
    </location>
</feature>
<dbReference type="PANTHER" id="PTHR21450">
    <property type="entry name" value="PROTEIN ALTERED PHOSPHATE STARVATION RESPONSE 1"/>
    <property type="match status" value="1"/>
</dbReference>
<feature type="compositionally biased region" description="Polar residues" evidence="1">
    <location>
        <begin position="53"/>
        <end position="62"/>
    </location>
</feature>
<name>A0A1D6KJG6_MAIZE</name>
<protein>
    <recommendedName>
        <fullName evidence="2">DUF632 domain-containing protein</fullName>
    </recommendedName>
</protein>